<evidence type="ECO:0000313" key="6">
    <source>
        <dbReference type="Proteomes" id="UP000008281"/>
    </source>
</evidence>
<dbReference type="EMBL" id="DS268452">
    <property type="protein sequence ID" value="EFP04082.1"/>
    <property type="molecule type" value="Genomic_DNA"/>
</dbReference>
<proteinExistence type="predicted"/>
<evidence type="ECO:0000256" key="2">
    <source>
        <dbReference type="ARBA" id="ARBA00022540"/>
    </source>
</evidence>
<evidence type="ECO:0000313" key="5">
    <source>
        <dbReference type="EMBL" id="EFP04082.1"/>
    </source>
</evidence>
<dbReference type="InParanoid" id="E3MKN6"/>
<name>E3MKN6_CAERE</name>
<dbReference type="InterPro" id="IPR008905">
    <property type="entry name" value="EIF3C_N_dom"/>
</dbReference>
<keyword evidence="3" id="KW-0648">Protein biosynthesis</keyword>
<dbReference type="GO" id="GO:0003743">
    <property type="term" value="F:translation initiation factor activity"/>
    <property type="evidence" value="ECO:0007669"/>
    <property type="project" value="UniProtKB-KW"/>
</dbReference>
<reference evidence="5" key="1">
    <citation type="submission" date="2007-07" db="EMBL/GenBank/DDBJ databases">
        <title>PCAP assembly of the Caenorhabditis remanei genome.</title>
        <authorList>
            <consortium name="The Caenorhabditis remanei Sequencing Consortium"/>
            <person name="Wilson R.K."/>
        </authorList>
    </citation>
    <scope>NUCLEOTIDE SEQUENCE [LARGE SCALE GENOMIC DNA]</scope>
    <source>
        <strain evidence="5">PB4641</strain>
    </source>
</reference>
<dbReference type="STRING" id="31234.E3MKN6"/>
<dbReference type="eggNOG" id="KOG1076">
    <property type="taxonomic scope" value="Eukaryota"/>
</dbReference>
<dbReference type="GO" id="GO:0005852">
    <property type="term" value="C:eukaryotic translation initiation factor 3 complex"/>
    <property type="evidence" value="ECO:0007669"/>
    <property type="project" value="InterPro"/>
</dbReference>
<gene>
    <name evidence="5" type="ORF">CRE_27713</name>
</gene>
<keyword evidence="6" id="KW-1185">Reference proteome</keyword>
<evidence type="ECO:0000256" key="3">
    <source>
        <dbReference type="ARBA" id="ARBA00022917"/>
    </source>
</evidence>
<dbReference type="GO" id="GO:0003723">
    <property type="term" value="F:RNA binding"/>
    <property type="evidence" value="ECO:0007669"/>
    <property type="project" value="InterPro"/>
</dbReference>
<dbReference type="PANTHER" id="PTHR13937">
    <property type="entry name" value="EUKARYOTIC TRANSLATION INITATION FACTOR 3, SUBUNIT 8 EIF3S8 -RELATED"/>
    <property type="match status" value="1"/>
</dbReference>
<dbReference type="PANTHER" id="PTHR13937:SF0">
    <property type="entry name" value="EUKARYOTIC TRANSLATION INITIATION FACTOR 3 SUBUNIT C-RELATED"/>
    <property type="match status" value="1"/>
</dbReference>
<keyword evidence="1" id="KW-0963">Cytoplasm</keyword>
<protein>
    <recommendedName>
        <fullName evidence="4">Eukaryotic translation initiation factor 3 subunit C N-terminal domain-containing protein</fullName>
    </recommendedName>
</protein>
<dbReference type="HOGENOM" id="CLU_2456928_0_0_1"/>
<dbReference type="GO" id="GO:0031369">
    <property type="term" value="F:translation initiation factor binding"/>
    <property type="evidence" value="ECO:0007669"/>
    <property type="project" value="InterPro"/>
</dbReference>
<evidence type="ECO:0000259" key="4">
    <source>
        <dbReference type="Pfam" id="PF05470"/>
    </source>
</evidence>
<dbReference type="Pfam" id="PF05470">
    <property type="entry name" value="eIF-3c_N"/>
    <property type="match status" value="1"/>
</dbReference>
<sequence length="89" mass="10490">MRERVCDRRSSLDDERHCARDLLLMSHMQAIVDYPDVDTQILFNRMLSDRSFPYQLKQSKKASLTRPPENTREHVIAALKAMLNGDWKE</sequence>
<dbReference type="OrthoDB" id="29647at2759"/>
<dbReference type="Proteomes" id="UP000008281">
    <property type="component" value="Unassembled WGS sequence"/>
</dbReference>
<organism evidence="6">
    <name type="scientific">Caenorhabditis remanei</name>
    <name type="common">Caenorhabditis vulgaris</name>
    <dbReference type="NCBI Taxonomy" id="31234"/>
    <lineage>
        <taxon>Eukaryota</taxon>
        <taxon>Metazoa</taxon>
        <taxon>Ecdysozoa</taxon>
        <taxon>Nematoda</taxon>
        <taxon>Chromadorea</taxon>
        <taxon>Rhabditida</taxon>
        <taxon>Rhabditina</taxon>
        <taxon>Rhabditomorpha</taxon>
        <taxon>Rhabditoidea</taxon>
        <taxon>Rhabditidae</taxon>
        <taxon>Peloderinae</taxon>
        <taxon>Caenorhabditis</taxon>
    </lineage>
</organism>
<dbReference type="AlphaFoldDB" id="E3MKN6"/>
<dbReference type="InterPro" id="IPR027516">
    <property type="entry name" value="EIF3C"/>
</dbReference>
<evidence type="ECO:0000256" key="1">
    <source>
        <dbReference type="ARBA" id="ARBA00022490"/>
    </source>
</evidence>
<keyword evidence="2" id="KW-0396">Initiation factor</keyword>
<accession>E3MKN6</accession>
<feature type="domain" description="Eukaryotic translation initiation factor 3 subunit C N-terminal" evidence="4">
    <location>
        <begin position="11"/>
        <end position="48"/>
    </location>
</feature>